<dbReference type="Gene3D" id="1.10.1130.10">
    <property type="entry name" value="Flavocytochrome C3, Chain A"/>
    <property type="match status" value="1"/>
</dbReference>
<accession>A0A0M3QES0</accession>
<dbReference type="KEGG" id="des:DSOUD_0129"/>
<evidence type="ECO:0000256" key="1">
    <source>
        <dbReference type="SAM" id="SignalP"/>
    </source>
</evidence>
<feature type="signal peptide" evidence="1">
    <location>
        <begin position="1"/>
        <end position="26"/>
    </location>
</feature>
<dbReference type="EMBL" id="CP010802">
    <property type="protein sequence ID" value="ALC14929.1"/>
    <property type="molecule type" value="Genomic_DNA"/>
</dbReference>
<evidence type="ECO:0000313" key="4">
    <source>
        <dbReference type="Proteomes" id="UP000057158"/>
    </source>
</evidence>
<proteinExistence type="predicted"/>
<dbReference type="SUPFAM" id="SSF48695">
    <property type="entry name" value="Multiheme cytochromes"/>
    <property type="match status" value="1"/>
</dbReference>
<organism evidence="3 4">
    <name type="scientific">Desulfuromonas soudanensis</name>
    <dbReference type="NCBI Taxonomy" id="1603606"/>
    <lineage>
        <taxon>Bacteria</taxon>
        <taxon>Pseudomonadati</taxon>
        <taxon>Thermodesulfobacteriota</taxon>
        <taxon>Desulfuromonadia</taxon>
        <taxon>Desulfuromonadales</taxon>
        <taxon>Desulfuromonadaceae</taxon>
        <taxon>Desulfuromonas</taxon>
    </lineage>
</organism>
<gene>
    <name evidence="3" type="ORF">DSOUD_0129</name>
</gene>
<dbReference type="PATRIC" id="fig|1603606.3.peg.147"/>
<protein>
    <submittedName>
        <fullName evidence="3">Putative multiheme cytochrome c</fullName>
    </submittedName>
</protein>
<evidence type="ECO:0000259" key="2">
    <source>
        <dbReference type="Pfam" id="PF09699"/>
    </source>
</evidence>
<keyword evidence="4" id="KW-1185">Reference proteome</keyword>
<dbReference type="InterPro" id="IPR010177">
    <property type="entry name" value="Paired_CXXCH_1"/>
</dbReference>
<dbReference type="PROSITE" id="PS51257">
    <property type="entry name" value="PROKAR_LIPOPROTEIN"/>
    <property type="match status" value="1"/>
</dbReference>
<dbReference type="RefSeq" id="WP_053549182.1">
    <property type="nucleotide sequence ID" value="NZ_CP010802.1"/>
</dbReference>
<feature type="domain" description="Doubled CXXCH motif" evidence="2">
    <location>
        <begin position="554"/>
        <end position="586"/>
    </location>
</feature>
<feature type="chain" id="PRO_5005787562" evidence="1">
    <location>
        <begin position="27"/>
        <end position="661"/>
    </location>
</feature>
<dbReference type="Proteomes" id="UP000057158">
    <property type="component" value="Chromosome"/>
</dbReference>
<keyword evidence="1" id="KW-0732">Signal</keyword>
<name>A0A0M3QES0_9BACT</name>
<dbReference type="AlphaFoldDB" id="A0A0M3QES0"/>
<dbReference type="OrthoDB" id="5477228at2"/>
<dbReference type="Gene3D" id="3.90.10.10">
    <property type="entry name" value="Cytochrome C3"/>
    <property type="match status" value="1"/>
</dbReference>
<evidence type="ECO:0000313" key="3">
    <source>
        <dbReference type="EMBL" id="ALC14929.1"/>
    </source>
</evidence>
<dbReference type="STRING" id="1603606.DSOUD_0129"/>
<dbReference type="Pfam" id="PF09699">
    <property type="entry name" value="Paired_CXXCH_1"/>
    <property type="match status" value="1"/>
</dbReference>
<reference evidence="3 4" key="1">
    <citation type="submission" date="2015-07" db="EMBL/GenBank/DDBJ databases">
        <title>Isolation and Genomic Characterization of a Novel Halophilic Metal-Reducing Deltaproteobacterium from the Deep Subsurface.</title>
        <authorList>
            <person name="Badalamenti J.P."/>
            <person name="Summers Z.M."/>
            <person name="Gralnick J.A."/>
            <person name="Bond D.R."/>
        </authorList>
    </citation>
    <scope>NUCLEOTIDE SEQUENCE [LARGE SCALE GENOMIC DNA]</scope>
    <source>
        <strain evidence="3 4">WTL</strain>
    </source>
</reference>
<sequence length="661" mass="69672">MAVQKKMNSFLACAVLVVLTSVILSACGSDSNSTPPVQQPVVTEPTVSVKDTSGAAVEGATVFAIPASDVADLAAQPLTLVAGNYTAEALNVDEPLEDLVNGKYTPAGGGVATYISAVTDAEGTAVLTGLAVDTTEYFIYVAPATADHLPGGSLCRNAVTGASLDNTVTAIEVSTTPSATATYIGSSDCLVCHVDYADQKKTAHKHGIMVPGAPSALQDLSEFGPTAGVYNYMAGIEKFEVVGGTTVWFYDYDASRGFDKFKTSESDPTAVMTDAIYATVRAFKDVDGKYKMEFTNVINPADPNSPLIREVLLNYGGGVYKQRYLTSFSPSESLHMLPLQFNASGDETNADRTRKVWRDYHLDWWLAVNTVTPANSTLNLLPGASKSFDLNCASCHFTGFSIAKNATTLDYTASAVADANGEIHPLTGVQQELNVGCETCHGPGSEHQAAGGLGEFIVTPGNLTAERESVICGQCHSRPKGTYDGVTGNDSPLNADGKMLFPGTSRADYLAGQTSRNDATTSDLWADQHSKSHHQQYTDFIASAKYRNGSALKTCTACHDVHAPGTDRHQLSGTTDNTLCLSCHTDVVSGDHQVAKIGSALHSGAPALCIDCHSVKTAKSGAGEQTWNGGDISSHRFDVPRVATTTDAMPIPFNNSCGVCH</sequence>
<dbReference type="InterPro" id="IPR036280">
    <property type="entry name" value="Multihaem_cyt_sf"/>
</dbReference>